<protein>
    <submittedName>
        <fullName evidence="2">Uncharacterized protein</fullName>
    </submittedName>
</protein>
<feature type="region of interest" description="Disordered" evidence="1">
    <location>
        <begin position="55"/>
        <end position="82"/>
    </location>
</feature>
<gene>
    <name evidence="2" type="ORF">LMK00_03975</name>
</gene>
<proteinExistence type="predicted"/>
<name>A0A9Q8Y346_9LACT</name>
<reference evidence="2" key="1">
    <citation type="journal article" date="2022" name="Front. Microbiol.">
        <title>Feed Insects as a Reservoir of Granadaene-Producing Lactococci.</title>
        <authorList>
            <person name="Neuzil-Bunesova V."/>
            <person name="Ramirez Garcia A."/>
            <person name="Modrackova N."/>
            <person name="Makovska M."/>
            <person name="Sabolova M."/>
            <person name="Sproer C."/>
            <person name="Bunk B."/>
            <person name="Blom J."/>
            <person name="Schwab C."/>
        </authorList>
    </citation>
    <scope>NUCLEOTIDE SEQUENCE</scope>
    <source>
        <strain evidence="2">I4/6O</strain>
    </source>
</reference>
<evidence type="ECO:0000313" key="2">
    <source>
        <dbReference type="EMBL" id="USJ21168.1"/>
    </source>
</evidence>
<dbReference type="AlphaFoldDB" id="A0A9Q8Y346"/>
<dbReference type="Proteomes" id="UP001056730">
    <property type="component" value="Chromosome"/>
</dbReference>
<evidence type="ECO:0000256" key="1">
    <source>
        <dbReference type="SAM" id="MobiDB-lite"/>
    </source>
</evidence>
<evidence type="ECO:0000313" key="3">
    <source>
        <dbReference type="Proteomes" id="UP001056730"/>
    </source>
</evidence>
<dbReference type="RefSeq" id="WP_252170285.1">
    <property type="nucleotide sequence ID" value="NZ_CP086395.1"/>
</dbReference>
<sequence length="82" mass="9775">MSTEFEFTKKYPNAFICFNPDAPPITTEEEKRELEEAIEEMFKIADRLLHDDSKWLKDKKTSETPQHLNREDKSQKIKNKES</sequence>
<dbReference type="EMBL" id="CP086395">
    <property type="protein sequence ID" value="USJ21168.1"/>
    <property type="molecule type" value="Genomic_DNA"/>
</dbReference>
<dbReference type="KEGG" id="lfo:LMK00_03975"/>
<accession>A0A9Q8Y346</accession>
<organism evidence="2 3">
    <name type="scientific">Lactococcus formosensis</name>
    <dbReference type="NCBI Taxonomy" id="1281486"/>
    <lineage>
        <taxon>Bacteria</taxon>
        <taxon>Bacillati</taxon>
        <taxon>Bacillota</taxon>
        <taxon>Bacilli</taxon>
        <taxon>Lactobacillales</taxon>
        <taxon>Streptococcaceae</taxon>
        <taxon>Lactococcus</taxon>
    </lineage>
</organism>